<dbReference type="RefSeq" id="WP_145415752.1">
    <property type="nucleotide sequence ID" value="NZ_CP036526.1"/>
</dbReference>
<organism evidence="2 3">
    <name type="scientific">Stieleria marina</name>
    <dbReference type="NCBI Taxonomy" id="1930275"/>
    <lineage>
        <taxon>Bacteria</taxon>
        <taxon>Pseudomonadati</taxon>
        <taxon>Planctomycetota</taxon>
        <taxon>Planctomycetia</taxon>
        <taxon>Pirellulales</taxon>
        <taxon>Pirellulaceae</taxon>
        <taxon>Stieleria</taxon>
    </lineage>
</organism>
<proteinExistence type="predicted"/>
<protein>
    <submittedName>
        <fullName evidence="2">Uncharacterized protein</fullName>
    </submittedName>
</protein>
<evidence type="ECO:0000313" key="2">
    <source>
        <dbReference type="EMBL" id="QDT08161.1"/>
    </source>
</evidence>
<feature type="region of interest" description="Disordered" evidence="1">
    <location>
        <begin position="54"/>
        <end position="112"/>
    </location>
</feature>
<dbReference type="Proteomes" id="UP000319817">
    <property type="component" value="Chromosome"/>
</dbReference>
<reference evidence="2 3" key="1">
    <citation type="submission" date="2019-02" db="EMBL/GenBank/DDBJ databases">
        <title>Deep-cultivation of Planctomycetes and their phenomic and genomic characterization uncovers novel biology.</title>
        <authorList>
            <person name="Wiegand S."/>
            <person name="Jogler M."/>
            <person name="Boedeker C."/>
            <person name="Pinto D."/>
            <person name="Vollmers J."/>
            <person name="Rivas-Marin E."/>
            <person name="Kohn T."/>
            <person name="Peeters S.H."/>
            <person name="Heuer A."/>
            <person name="Rast P."/>
            <person name="Oberbeckmann S."/>
            <person name="Bunk B."/>
            <person name="Jeske O."/>
            <person name="Meyerdierks A."/>
            <person name="Storesund J.E."/>
            <person name="Kallscheuer N."/>
            <person name="Luecker S."/>
            <person name="Lage O.M."/>
            <person name="Pohl T."/>
            <person name="Merkel B.J."/>
            <person name="Hornburger P."/>
            <person name="Mueller R.-W."/>
            <person name="Bruemmer F."/>
            <person name="Labrenz M."/>
            <person name="Spormann A.M."/>
            <person name="Op den Camp H."/>
            <person name="Overmann J."/>
            <person name="Amann R."/>
            <person name="Jetten M.S.M."/>
            <person name="Mascher T."/>
            <person name="Medema M.H."/>
            <person name="Devos D.P."/>
            <person name="Kaster A.-K."/>
            <person name="Ovreas L."/>
            <person name="Rohde M."/>
            <person name="Galperin M.Y."/>
            <person name="Jogler C."/>
        </authorList>
    </citation>
    <scope>NUCLEOTIDE SEQUENCE [LARGE SCALE GENOMIC DNA]</scope>
    <source>
        <strain evidence="2 3">K23_9</strain>
    </source>
</reference>
<feature type="compositionally biased region" description="Polar residues" evidence="1">
    <location>
        <begin position="89"/>
        <end position="110"/>
    </location>
</feature>
<feature type="region of interest" description="Disordered" evidence="1">
    <location>
        <begin position="1"/>
        <end position="24"/>
    </location>
</feature>
<keyword evidence="3" id="KW-1185">Reference proteome</keyword>
<sequence>METFSGPRATDPFSQSHEGDTLESLRDEMVKFAYEMQSRLETLTDQVTQQFSDQACPCKDPGSAVEQSEQNNLPEPIPYPTPHPVVFQSDRSGNDENSIALTTSKPTKTAPTRIEVAAEISERAELLETSDPLQRLAAIKLRLEQQLSKGEQ</sequence>
<evidence type="ECO:0000256" key="1">
    <source>
        <dbReference type="SAM" id="MobiDB-lite"/>
    </source>
</evidence>
<dbReference type="EMBL" id="CP036526">
    <property type="protein sequence ID" value="QDT08161.1"/>
    <property type="molecule type" value="Genomic_DNA"/>
</dbReference>
<evidence type="ECO:0000313" key="3">
    <source>
        <dbReference type="Proteomes" id="UP000319817"/>
    </source>
</evidence>
<accession>A0A517NM07</accession>
<name>A0A517NM07_9BACT</name>
<gene>
    <name evidence="2" type="ORF">K239x_00930</name>
</gene>
<dbReference type="AlphaFoldDB" id="A0A517NM07"/>